<dbReference type="OrthoDB" id="5860513at2759"/>
<evidence type="ECO:0000256" key="1">
    <source>
        <dbReference type="ARBA" id="ARBA00022701"/>
    </source>
</evidence>
<evidence type="ECO:0000313" key="4">
    <source>
        <dbReference type="EMBL" id="CAG9782932.1"/>
    </source>
</evidence>
<sequence length="273" mass="29664">MDTASTNLAALLHKLCVSLSPDPDGAYELAVSYLSSTSEKSRTNLDERLLCQKIQSRLTTMSTRDVDKFNECYTKLKSSFVLKQRVSIMALLLALSETPQQSESTQQLFPIPQLASISSIGFPGGASSSSKSTIGSVSWDSQGAPKNAGSNQSLSSNKTNMALMIPAKVNDNKCVRDAVLAATGVKTKGICTASRPMQMMYSRIAHLGFLHDRLKEFIDPNSGLMPQGLMGEGLVASIRDELTEYYRSVALLQSQVSQFILISSDITFFNIIT</sequence>
<dbReference type="Pfam" id="PF17681">
    <property type="entry name" value="GCP_N_terminal"/>
    <property type="match status" value="1"/>
</dbReference>
<reference evidence="4" key="1">
    <citation type="submission" date="2021-12" db="EMBL/GenBank/DDBJ databases">
        <authorList>
            <person name="King R."/>
        </authorList>
    </citation>
    <scope>NUCLEOTIDE SEQUENCE</scope>
</reference>
<feature type="domain" description="Gamma tubulin complex component protein N-terminal" evidence="3">
    <location>
        <begin position="192"/>
        <end position="258"/>
    </location>
</feature>
<protein>
    <recommendedName>
        <fullName evidence="3">Gamma tubulin complex component protein N-terminal domain-containing protein</fullName>
    </recommendedName>
</protein>
<evidence type="ECO:0000256" key="2">
    <source>
        <dbReference type="SAM" id="MobiDB-lite"/>
    </source>
</evidence>
<name>A0A9N9N0Y2_9NEOP</name>
<proteinExistence type="predicted"/>
<dbReference type="AlphaFoldDB" id="A0A9N9N0Y2"/>
<evidence type="ECO:0000313" key="5">
    <source>
        <dbReference type="Proteomes" id="UP001153714"/>
    </source>
</evidence>
<dbReference type="EMBL" id="OU893341">
    <property type="protein sequence ID" value="CAG9782932.1"/>
    <property type="molecule type" value="Genomic_DNA"/>
</dbReference>
<gene>
    <name evidence="4" type="ORF">DIATSA_LOCUS1152</name>
</gene>
<dbReference type="InterPro" id="IPR041470">
    <property type="entry name" value="GCP_N"/>
</dbReference>
<dbReference type="Proteomes" id="UP001153714">
    <property type="component" value="Chromosome 10"/>
</dbReference>
<keyword evidence="1" id="KW-0493">Microtubule</keyword>
<feature type="region of interest" description="Disordered" evidence="2">
    <location>
        <begin position="131"/>
        <end position="155"/>
    </location>
</feature>
<dbReference type="GO" id="GO:0005874">
    <property type="term" value="C:microtubule"/>
    <property type="evidence" value="ECO:0007669"/>
    <property type="project" value="UniProtKB-KW"/>
</dbReference>
<organism evidence="4 5">
    <name type="scientific">Diatraea saccharalis</name>
    <name type="common">sugarcane borer</name>
    <dbReference type="NCBI Taxonomy" id="40085"/>
    <lineage>
        <taxon>Eukaryota</taxon>
        <taxon>Metazoa</taxon>
        <taxon>Ecdysozoa</taxon>
        <taxon>Arthropoda</taxon>
        <taxon>Hexapoda</taxon>
        <taxon>Insecta</taxon>
        <taxon>Pterygota</taxon>
        <taxon>Neoptera</taxon>
        <taxon>Endopterygota</taxon>
        <taxon>Lepidoptera</taxon>
        <taxon>Glossata</taxon>
        <taxon>Ditrysia</taxon>
        <taxon>Pyraloidea</taxon>
        <taxon>Crambidae</taxon>
        <taxon>Crambinae</taxon>
        <taxon>Diatraea</taxon>
    </lineage>
</organism>
<evidence type="ECO:0000259" key="3">
    <source>
        <dbReference type="Pfam" id="PF17681"/>
    </source>
</evidence>
<accession>A0A9N9N0Y2</accession>
<keyword evidence="5" id="KW-1185">Reference proteome</keyword>
<reference evidence="4" key="2">
    <citation type="submission" date="2022-10" db="EMBL/GenBank/DDBJ databases">
        <authorList>
            <consortium name="ENA_rothamsted_submissions"/>
            <consortium name="culmorum"/>
            <person name="King R."/>
        </authorList>
    </citation>
    <scope>NUCLEOTIDE SEQUENCE</scope>
</reference>